<dbReference type="NCBIfam" id="NF008978">
    <property type="entry name" value="PRK12324.1-4"/>
    <property type="match status" value="1"/>
</dbReference>
<keyword evidence="8" id="KW-1185">Reference proteome</keyword>
<dbReference type="GO" id="GO:0016765">
    <property type="term" value="F:transferase activity, transferring alkyl or aryl (other than methyl) groups"/>
    <property type="evidence" value="ECO:0007669"/>
    <property type="project" value="InterPro"/>
</dbReference>
<dbReference type="PANTHER" id="PTHR42723:SF1">
    <property type="entry name" value="CHLOROPHYLL SYNTHASE, CHLOROPLASTIC"/>
    <property type="match status" value="1"/>
</dbReference>
<feature type="transmembrane region" description="Helical" evidence="6">
    <location>
        <begin position="36"/>
        <end position="57"/>
    </location>
</feature>
<evidence type="ECO:0000313" key="8">
    <source>
        <dbReference type="Proteomes" id="UP000188273"/>
    </source>
</evidence>
<dbReference type="AlphaFoldDB" id="A0A1Q2HQ08"/>
<feature type="transmembrane region" description="Helical" evidence="6">
    <location>
        <begin position="130"/>
        <end position="148"/>
    </location>
</feature>
<keyword evidence="4 6" id="KW-1133">Transmembrane helix</keyword>
<dbReference type="NCBIfam" id="NF008977">
    <property type="entry name" value="PRK12324.1-2"/>
    <property type="match status" value="1"/>
</dbReference>
<dbReference type="GO" id="GO:0016757">
    <property type="term" value="F:glycosyltransferase activity"/>
    <property type="evidence" value="ECO:0007669"/>
    <property type="project" value="UniProtKB-KW"/>
</dbReference>
<keyword evidence="2" id="KW-1003">Cell membrane</keyword>
<dbReference type="Pfam" id="PF01040">
    <property type="entry name" value="UbiA"/>
    <property type="match status" value="1"/>
</dbReference>
<evidence type="ECO:0000256" key="3">
    <source>
        <dbReference type="ARBA" id="ARBA00022692"/>
    </source>
</evidence>
<comment type="subcellular location">
    <subcellularLocation>
        <location evidence="1">Membrane</location>
        <topology evidence="1">Multi-pass membrane protein</topology>
    </subcellularLocation>
</comment>
<dbReference type="Gene3D" id="1.10.357.140">
    <property type="entry name" value="UbiA prenyltransferase"/>
    <property type="match status" value="1"/>
</dbReference>
<evidence type="ECO:0000256" key="1">
    <source>
        <dbReference type="ARBA" id="ARBA00004141"/>
    </source>
</evidence>
<evidence type="ECO:0000256" key="5">
    <source>
        <dbReference type="ARBA" id="ARBA00023136"/>
    </source>
</evidence>
<dbReference type="InterPro" id="IPR044878">
    <property type="entry name" value="UbiA_sf"/>
</dbReference>
<evidence type="ECO:0000313" key="7">
    <source>
        <dbReference type="EMBL" id="AQQ09374.1"/>
    </source>
</evidence>
<dbReference type="STRING" id="1940790.L21SP3_01178"/>
<name>A0A1Q2HQ08_9BACT</name>
<dbReference type="InterPro" id="IPR050475">
    <property type="entry name" value="Prenyltransferase_related"/>
</dbReference>
<sequence>MKLPALIRLLRPAHWVKNGAVVLPIIFAGRIFDAGAILSAAEGFVIFCLLSSAVYAINDCFDAEEDRHHPRKRFRPIASGQISQKAGLLTGGLLAVLGLGLSFLLGTAFLVFSACYFFMQLLYSAKLKSFVLLDVIIIALGFVLRASAGAEAISVAISPWLFVCMFTLCLFMGFCKRYSEMVAIEDSEKRNSHRSTMQHYTPNLLTHLITLSASLALMAFLAWSTSPETIARIGSERLVYTFPLIVYGTFRFALVSMRGKYEGPVDIVLKDIPFTVSVAIWCLLAIFLCNF</sequence>
<evidence type="ECO:0000256" key="6">
    <source>
        <dbReference type="SAM" id="Phobius"/>
    </source>
</evidence>
<dbReference type="OrthoDB" id="9803632at2"/>
<dbReference type="CDD" id="cd13963">
    <property type="entry name" value="PT_UbiA_2"/>
    <property type="match status" value="1"/>
</dbReference>
<evidence type="ECO:0000256" key="4">
    <source>
        <dbReference type="ARBA" id="ARBA00022989"/>
    </source>
</evidence>
<keyword evidence="7" id="KW-0328">Glycosyltransferase</keyword>
<keyword evidence="7" id="KW-0808">Transferase</keyword>
<organism evidence="7 8">
    <name type="scientific">Sedimentisphaera cyanobacteriorum</name>
    <dbReference type="NCBI Taxonomy" id="1940790"/>
    <lineage>
        <taxon>Bacteria</taxon>
        <taxon>Pseudomonadati</taxon>
        <taxon>Planctomycetota</taxon>
        <taxon>Phycisphaerae</taxon>
        <taxon>Sedimentisphaerales</taxon>
        <taxon>Sedimentisphaeraceae</taxon>
        <taxon>Sedimentisphaera</taxon>
    </lineage>
</organism>
<feature type="transmembrane region" description="Helical" evidence="6">
    <location>
        <begin position="160"/>
        <end position="179"/>
    </location>
</feature>
<keyword evidence="5 6" id="KW-0472">Membrane</keyword>
<feature type="transmembrane region" description="Helical" evidence="6">
    <location>
        <begin position="267"/>
        <end position="288"/>
    </location>
</feature>
<dbReference type="KEGG" id="pbu:L21SP3_01178"/>
<dbReference type="EC" id="2.4.2.45" evidence="7"/>
<dbReference type="PANTHER" id="PTHR42723">
    <property type="entry name" value="CHLOROPHYLL SYNTHASE"/>
    <property type="match status" value="1"/>
</dbReference>
<keyword evidence="3 6" id="KW-0812">Transmembrane</keyword>
<proteinExistence type="predicted"/>
<dbReference type="RefSeq" id="WP_077539972.1">
    <property type="nucleotide sequence ID" value="NZ_CP019633.1"/>
</dbReference>
<dbReference type="GO" id="GO:0016020">
    <property type="term" value="C:membrane"/>
    <property type="evidence" value="ECO:0007669"/>
    <property type="project" value="UniProtKB-SubCell"/>
</dbReference>
<dbReference type="Proteomes" id="UP000188273">
    <property type="component" value="Chromosome"/>
</dbReference>
<accession>A0A1Q2HQ08</accession>
<protein>
    <submittedName>
        <fullName evidence="7">Decaprenyl-phosphate phosphoribosyltransferase</fullName>
        <ecNumber evidence="7">2.4.2.45</ecNumber>
    </submittedName>
</protein>
<feature type="transmembrane region" description="Helical" evidence="6">
    <location>
        <begin position="93"/>
        <end position="118"/>
    </location>
</feature>
<gene>
    <name evidence="7" type="ORF">L21SP3_01178</name>
</gene>
<reference evidence="8" key="1">
    <citation type="submission" date="2017-02" db="EMBL/GenBank/DDBJ databases">
        <title>Comparative genomics and description of representatives of a novel lineage of planctomycetes thriving in anoxic sediments.</title>
        <authorList>
            <person name="Spring S."/>
            <person name="Bunk B."/>
            <person name="Sproer C."/>
            <person name="Klenk H.-P."/>
        </authorList>
    </citation>
    <scope>NUCLEOTIDE SEQUENCE [LARGE SCALE GENOMIC DNA]</scope>
    <source>
        <strain evidence="8">L21-RPul-D3</strain>
    </source>
</reference>
<dbReference type="EMBL" id="CP019633">
    <property type="protein sequence ID" value="AQQ09374.1"/>
    <property type="molecule type" value="Genomic_DNA"/>
</dbReference>
<feature type="transmembrane region" description="Helical" evidence="6">
    <location>
        <begin position="238"/>
        <end position="255"/>
    </location>
</feature>
<evidence type="ECO:0000256" key="2">
    <source>
        <dbReference type="ARBA" id="ARBA00022475"/>
    </source>
</evidence>
<dbReference type="InterPro" id="IPR000537">
    <property type="entry name" value="UbiA_prenyltransferase"/>
</dbReference>
<feature type="transmembrane region" description="Helical" evidence="6">
    <location>
        <begin position="200"/>
        <end position="223"/>
    </location>
</feature>